<accession>A0A0N9YF84</accession>
<name>A0A0N9YF84_MYCFO</name>
<sequence>MSTSARGDETWVALADPEGNEFCVPAAQKSASLGAFPDPAYRGT</sequence>
<keyword evidence="2" id="KW-1185">Reference proteome</keyword>
<dbReference type="Proteomes" id="UP000057134">
    <property type="component" value="Chromosome"/>
</dbReference>
<dbReference type="InterPro" id="IPR029068">
    <property type="entry name" value="Glyas_Bleomycin-R_OHBP_Dase"/>
</dbReference>
<gene>
    <name evidence="1" type="ORF">XA26_45180</name>
</gene>
<dbReference type="AlphaFoldDB" id="A0A0N9YF84"/>
<protein>
    <recommendedName>
        <fullName evidence="3">Glyoxalase-like domain-containing protein</fullName>
    </recommendedName>
</protein>
<dbReference type="STRING" id="1766.XA26_45180"/>
<evidence type="ECO:0000313" key="1">
    <source>
        <dbReference type="EMBL" id="ALI28318.1"/>
    </source>
</evidence>
<evidence type="ECO:0000313" key="2">
    <source>
        <dbReference type="Proteomes" id="UP000057134"/>
    </source>
</evidence>
<reference evidence="1 2" key="1">
    <citation type="journal article" date="2015" name="MBio">
        <title>Enzymatic Degradation of Phenazines Can Generate Energy and Protect Sensitive Organisms from Toxicity.</title>
        <authorList>
            <person name="Costa K.C."/>
            <person name="Bergkessel M."/>
            <person name="Saunders S."/>
            <person name="Korlach J."/>
            <person name="Newman D.K."/>
        </authorList>
    </citation>
    <scope>NUCLEOTIDE SEQUENCE [LARGE SCALE GENOMIC DNA]</scope>
    <source>
        <strain evidence="1 2">CT6</strain>
    </source>
</reference>
<proteinExistence type="predicted"/>
<dbReference type="PATRIC" id="fig|1766.6.peg.4488"/>
<dbReference type="Gene3D" id="3.10.180.10">
    <property type="entry name" value="2,3-Dihydroxybiphenyl 1,2-Dioxygenase, domain 1"/>
    <property type="match status" value="1"/>
</dbReference>
<evidence type="ECO:0008006" key="3">
    <source>
        <dbReference type="Google" id="ProtNLM"/>
    </source>
</evidence>
<organism evidence="1 2">
    <name type="scientific">Mycolicibacterium fortuitum</name>
    <name type="common">Mycobacterium fortuitum</name>
    <dbReference type="NCBI Taxonomy" id="1766"/>
    <lineage>
        <taxon>Bacteria</taxon>
        <taxon>Bacillati</taxon>
        <taxon>Actinomycetota</taxon>
        <taxon>Actinomycetes</taxon>
        <taxon>Mycobacteriales</taxon>
        <taxon>Mycobacteriaceae</taxon>
        <taxon>Mycolicibacterium</taxon>
    </lineage>
</organism>
<dbReference type="EMBL" id="CP011269">
    <property type="protein sequence ID" value="ALI28318.1"/>
    <property type="molecule type" value="Genomic_DNA"/>
</dbReference>
<dbReference type="KEGG" id="mft:XA26_45180"/>